<reference evidence="1 2" key="1">
    <citation type="submission" date="2015-07" db="EMBL/GenBank/DDBJ databases">
        <title>The genome of Melipona quadrifasciata.</title>
        <authorList>
            <person name="Pan H."/>
            <person name="Kapheim K."/>
        </authorList>
    </citation>
    <scope>NUCLEOTIDE SEQUENCE [LARGE SCALE GENOMIC DNA]</scope>
    <source>
        <strain evidence="1">0111107301</strain>
        <tissue evidence="1">Whole body</tissue>
    </source>
</reference>
<evidence type="ECO:0000313" key="1">
    <source>
        <dbReference type="EMBL" id="KOX71642.1"/>
    </source>
</evidence>
<organism evidence="1 2">
    <name type="scientific">Melipona quadrifasciata</name>
    <dbReference type="NCBI Taxonomy" id="166423"/>
    <lineage>
        <taxon>Eukaryota</taxon>
        <taxon>Metazoa</taxon>
        <taxon>Ecdysozoa</taxon>
        <taxon>Arthropoda</taxon>
        <taxon>Hexapoda</taxon>
        <taxon>Insecta</taxon>
        <taxon>Pterygota</taxon>
        <taxon>Neoptera</taxon>
        <taxon>Endopterygota</taxon>
        <taxon>Hymenoptera</taxon>
        <taxon>Apocrita</taxon>
        <taxon>Aculeata</taxon>
        <taxon>Apoidea</taxon>
        <taxon>Anthophila</taxon>
        <taxon>Apidae</taxon>
        <taxon>Melipona</taxon>
    </lineage>
</organism>
<dbReference type="Proteomes" id="UP000053105">
    <property type="component" value="Unassembled WGS sequence"/>
</dbReference>
<evidence type="ECO:0000313" key="2">
    <source>
        <dbReference type="Proteomes" id="UP000053105"/>
    </source>
</evidence>
<keyword evidence="2" id="KW-1185">Reference proteome</keyword>
<name>A0A0N0BEA8_9HYME</name>
<sequence>MKSRIALGMLANCSKTNKMRGGANTEKQQRDTRNDDAVHIAGHQVIPLRVSAMPPLLDYTTCNITPTIATFTCG</sequence>
<protein>
    <submittedName>
        <fullName evidence="1">Uncharacterized protein</fullName>
    </submittedName>
</protein>
<gene>
    <name evidence="1" type="ORF">WN51_03756</name>
</gene>
<dbReference type="EMBL" id="KQ435833">
    <property type="protein sequence ID" value="KOX71642.1"/>
    <property type="molecule type" value="Genomic_DNA"/>
</dbReference>
<proteinExistence type="predicted"/>
<accession>A0A0N0BEA8</accession>
<dbReference type="AlphaFoldDB" id="A0A0N0BEA8"/>